<sequence length="72" mass="8457">MKVKKENLVHSLAEVKLGKDWYIFDISNPRSVPEKGELKSGTEWNGWSLWRKGRDAWNLGLVNFESIRRIKN</sequence>
<reference evidence="1 2" key="1">
    <citation type="journal article" date="2016" name="Nat. Commun.">
        <title>Thousands of microbial genomes shed light on interconnected biogeochemical processes in an aquifer system.</title>
        <authorList>
            <person name="Anantharaman K."/>
            <person name="Brown C.T."/>
            <person name="Hug L.A."/>
            <person name="Sharon I."/>
            <person name="Castelle C.J."/>
            <person name="Probst A.J."/>
            <person name="Thomas B.C."/>
            <person name="Singh A."/>
            <person name="Wilkins M.J."/>
            <person name="Karaoz U."/>
            <person name="Brodie E.L."/>
            <person name="Williams K.H."/>
            <person name="Hubbard S.S."/>
            <person name="Banfield J.F."/>
        </authorList>
    </citation>
    <scope>NUCLEOTIDE SEQUENCE [LARGE SCALE GENOMIC DNA]</scope>
</reference>
<dbReference type="Proteomes" id="UP000176429">
    <property type="component" value="Unassembled WGS sequence"/>
</dbReference>
<accession>A0A1G2P2Z2</accession>
<evidence type="ECO:0000313" key="2">
    <source>
        <dbReference type="Proteomes" id="UP000176429"/>
    </source>
</evidence>
<comment type="caution">
    <text evidence="1">The sequence shown here is derived from an EMBL/GenBank/DDBJ whole genome shotgun (WGS) entry which is preliminary data.</text>
</comment>
<dbReference type="EMBL" id="MHSH01000015">
    <property type="protein sequence ID" value="OHA41941.1"/>
    <property type="molecule type" value="Genomic_DNA"/>
</dbReference>
<name>A0A1G2P2Z2_9BACT</name>
<evidence type="ECO:0000313" key="1">
    <source>
        <dbReference type="EMBL" id="OHA41941.1"/>
    </source>
</evidence>
<gene>
    <name evidence="1" type="ORF">A3H68_02435</name>
</gene>
<organism evidence="1 2">
    <name type="scientific">Candidatus Taylorbacteria bacterium RIFCSPLOWO2_02_FULL_46_40</name>
    <dbReference type="NCBI Taxonomy" id="1802329"/>
    <lineage>
        <taxon>Bacteria</taxon>
        <taxon>Candidatus Tayloriibacteriota</taxon>
    </lineage>
</organism>
<proteinExistence type="predicted"/>
<dbReference type="AlphaFoldDB" id="A0A1G2P2Z2"/>
<protein>
    <submittedName>
        <fullName evidence="1">Uncharacterized protein</fullName>
    </submittedName>
</protein>